<comment type="caution">
    <text evidence="1">The sequence shown here is derived from an EMBL/GenBank/DDBJ whole genome shotgun (WGS) entry which is preliminary data.</text>
</comment>
<organism evidence="1 2">
    <name type="scientific">Streptosporangium album</name>
    <dbReference type="NCBI Taxonomy" id="47479"/>
    <lineage>
        <taxon>Bacteria</taxon>
        <taxon>Bacillati</taxon>
        <taxon>Actinomycetota</taxon>
        <taxon>Actinomycetes</taxon>
        <taxon>Streptosporangiales</taxon>
        <taxon>Streptosporangiaceae</taxon>
        <taxon>Streptosporangium</taxon>
    </lineage>
</organism>
<dbReference type="Proteomes" id="UP000534286">
    <property type="component" value="Unassembled WGS sequence"/>
</dbReference>
<dbReference type="EMBL" id="JACHJU010000001">
    <property type="protein sequence ID" value="MBB4937186.1"/>
    <property type="molecule type" value="Genomic_DNA"/>
</dbReference>
<evidence type="ECO:0000313" key="1">
    <source>
        <dbReference type="EMBL" id="MBB4937186.1"/>
    </source>
</evidence>
<keyword evidence="2" id="KW-1185">Reference proteome</keyword>
<protein>
    <submittedName>
        <fullName evidence="1">Uncharacterized protein</fullName>
    </submittedName>
</protein>
<reference evidence="1 2" key="1">
    <citation type="submission" date="2020-08" db="EMBL/GenBank/DDBJ databases">
        <title>Sequencing the genomes of 1000 actinobacteria strains.</title>
        <authorList>
            <person name="Klenk H.-P."/>
        </authorList>
    </citation>
    <scope>NUCLEOTIDE SEQUENCE [LARGE SCALE GENOMIC DNA]</scope>
    <source>
        <strain evidence="1 2">DSM 43023</strain>
    </source>
</reference>
<evidence type="ECO:0000313" key="2">
    <source>
        <dbReference type="Proteomes" id="UP000534286"/>
    </source>
</evidence>
<accession>A0A7W7W7W6</accession>
<sequence length="60" mass="6444">MTTPNQPPLLRGLIHIPEEMGDSDFVLKLAERTLAAWLADFHGATAAPSRPQRFSVSGGA</sequence>
<gene>
    <name evidence="1" type="ORF">FHR32_001491</name>
</gene>
<dbReference type="RefSeq" id="WP_184753600.1">
    <property type="nucleotide sequence ID" value="NZ_BAABEK010000020.1"/>
</dbReference>
<dbReference type="AlphaFoldDB" id="A0A7W7W7W6"/>
<name>A0A7W7W7W6_9ACTN</name>
<proteinExistence type="predicted"/>